<name>A0A1C3PDV9_9ACTN</name>
<organism evidence="1 2">
    <name type="scientific">Candidatus Protofrankia californiensis</name>
    <dbReference type="NCBI Taxonomy" id="1839754"/>
    <lineage>
        <taxon>Bacteria</taxon>
        <taxon>Bacillati</taxon>
        <taxon>Actinomycetota</taxon>
        <taxon>Actinomycetes</taxon>
        <taxon>Frankiales</taxon>
        <taxon>Frankiaceae</taxon>
        <taxon>Protofrankia</taxon>
    </lineage>
</organism>
<evidence type="ECO:0008006" key="3">
    <source>
        <dbReference type="Google" id="ProtNLM"/>
    </source>
</evidence>
<gene>
    <name evidence="1" type="ORF">FDG2_5501</name>
</gene>
<dbReference type="Gene3D" id="2.40.30.100">
    <property type="entry name" value="AF2212/PG0164-like"/>
    <property type="match status" value="1"/>
</dbReference>
<dbReference type="Proteomes" id="UP000199013">
    <property type="component" value="Unassembled WGS sequence"/>
</dbReference>
<protein>
    <recommendedName>
        <fullName evidence="3">DUF1905 domain-containing protein</fullName>
    </recommendedName>
</protein>
<dbReference type="Pfam" id="PF08922">
    <property type="entry name" value="DUF1905"/>
    <property type="match status" value="1"/>
</dbReference>
<accession>A0A1C3PDV9</accession>
<evidence type="ECO:0000313" key="2">
    <source>
        <dbReference type="Proteomes" id="UP000199013"/>
    </source>
</evidence>
<sequence length="171" mass="18451">MAGAEAESVSAGGGSSGARRFTATLTVDSQGRTHVPIPFDPDQVWGRKPRHHVAGVIEGCRFRGVIDPGGEGRVVVLGPAWNPAALSSRERRAEVVIEAEGPQRADLAPDVAAALDGSPAAGAFFDSLAQFYRKKYLSWIDATKRRPDQRLVRIAEMVRLLEAGQKERPRP</sequence>
<proteinExistence type="predicted"/>
<dbReference type="AlphaFoldDB" id="A0A1C3PDV9"/>
<dbReference type="EMBL" id="FLUV01002288">
    <property type="protein sequence ID" value="SBW28012.1"/>
    <property type="molecule type" value="Genomic_DNA"/>
</dbReference>
<dbReference type="InterPro" id="IPR015018">
    <property type="entry name" value="DUF1905"/>
</dbReference>
<evidence type="ECO:0000313" key="1">
    <source>
        <dbReference type="EMBL" id="SBW28012.1"/>
    </source>
</evidence>
<dbReference type="InterPro" id="IPR037079">
    <property type="entry name" value="AF2212/PG0164-like_sf"/>
</dbReference>
<dbReference type="Pfam" id="PF13376">
    <property type="entry name" value="OmdA"/>
    <property type="match status" value="1"/>
</dbReference>
<keyword evidence="2" id="KW-1185">Reference proteome</keyword>
<reference evidence="2" key="1">
    <citation type="submission" date="2016-02" db="EMBL/GenBank/DDBJ databases">
        <authorList>
            <person name="Wibberg D."/>
        </authorList>
    </citation>
    <scope>NUCLEOTIDE SEQUENCE [LARGE SCALE GENOMIC DNA]</scope>
</reference>